<organism evidence="1 2">
    <name type="scientific">Stephania yunnanensis</name>
    <dbReference type="NCBI Taxonomy" id="152371"/>
    <lineage>
        <taxon>Eukaryota</taxon>
        <taxon>Viridiplantae</taxon>
        <taxon>Streptophyta</taxon>
        <taxon>Embryophyta</taxon>
        <taxon>Tracheophyta</taxon>
        <taxon>Spermatophyta</taxon>
        <taxon>Magnoliopsida</taxon>
        <taxon>Ranunculales</taxon>
        <taxon>Menispermaceae</taxon>
        <taxon>Menispermoideae</taxon>
        <taxon>Cissampelideae</taxon>
        <taxon>Stephania</taxon>
    </lineage>
</organism>
<keyword evidence="2" id="KW-1185">Reference proteome</keyword>
<dbReference type="Proteomes" id="UP001420932">
    <property type="component" value="Unassembled WGS sequence"/>
</dbReference>
<evidence type="ECO:0000313" key="1">
    <source>
        <dbReference type="EMBL" id="KAK9087720.1"/>
    </source>
</evidence>
<protein>
    <submittedName>
        <fullName evidence="1">Uncharacterized protein</fullName>
    </submittedName>
</protein>
<dbReference type="AlphaFoldDB" id="A0AAP0HM09"/>
<proteinExistence type="predicted"/>
<gene>
    <name evidence="1" type="ORF">Syun_030114</name>
</gene>
<dbReference type="EMBL" id="JBBNAF010000013">
    <property type="protein sequence ID" value="KAK9087720.1"/>
    <property type="molecule type" value="Genomic_DNA"/>
</dbReference>
<evidence type="ECO:0000313" key="2">
    <source>
        <dbReference type="Proteomes" id="UP001420932"/>
    </source>
</evidence>
<accession>A0AAP0HM09</accession>
<sequence>MPLKGCGAVAKSEHITLIVTEVAADILTYTLTSLTKSVGPTADNGTNAGCCEHKRFMRKADITEPHSRFFDFVCKLSAETTSRSGLYF</sequence>
<comment type="caution">
    <text evidence="1">The sequence shown here is derived from an EMBL/GenBank/DDBJ whole genome shotgun (WGS) entry which is preliminary data.</text>
</comment>
<reference evidence="1 2" key="1">
    <citation type="submission" date="2024-01" db="EMBL/GenBank/DDBJ databases">
        <title>Genome assemblies of Stephania.</title>
        <authorList>
            <person name="Yang L."/>
        </authorList>
    </citation>
    <scope>NUCLEOTIDE SEQUENCE [LARGE SCALE GENOMIC DNA]</scope>
    <source>
        <strain evidence="1">YNDBR</strain>
        <tissue evidence="1">Leaf</tissue>
    </source>
</reference>
<name>A0AAP0HM09_9MAGN</name>